<protein>
    <submittedName>
        <fullName evidence="2">Uncharacterized protein</fullName>
    </submittedName>
</protein>
<accession>A0A0D7BE40</accession>
<dbReference type="OrthoDB" id="3000538at2759"/>
<sequence length="295" mass="32504">MAAVLPAPQAPSNKRKLSFFTTSARRSSRLSSLLSLSSSRTSAKSAPTCTISLECATPVCPSITPLPDLEPPCRDRPLSPVPFPSEDEDNIRPRSIPFPSSLPDCESDSDSEMSALDATSKVRRRSLQATPRSSLSEEEQRSCSSDSQCERLDTGERTRKSSFAKRKSPARRPVVHHNLLAPASHKTPAPRPRKRHPHLRQSDLRFLAAVWRSVSVGLDERMTDAESDLQEQDRLFADRLEGLLTEYGLRDAPDALADVLTPSQIVAVATLRRRDSTGSRNSKSVSRRRSPLASP</sequence>
<feature type="compositionally biased region" description="Basic residues" evidence="1">
    <location>
        <begin position="285"/>
        <end position="295"/>
    </location>
</feature>
<feature type="region of interest" description="Disordered" evidence="1">
    <location>
        <begin position="66"/>
        <end position="200"/>
    </location>
</feature>
<dbReference type="EMBL" id="KN880497">
    <property type="protein sequence ID" value="KIY68733.1"/>
    <property type="molecule type" value="Genomic_DNA"/>
</dbReference>
<evidence type="ECO:0000313" key="2">
    <source>
        <dbReference type="EMBL" id="KIY68733.1"/>
    </source>
</evidence>
<organism evidence="2 3">
    <name type="scientific">Cylindrobasidium torrendii FP15055 ss-10</name>
    <dbReference type="NCBI Taxonomy" id="1314674"/>
    <lineage>
        <taxon>Eukaryota</taxon>
        <taxon>Fungi</taxon>
        <taxon>Dikarya</taxon>
        <taxon>Basidiomycota</taxon>
        <taxon>Agaricomycotina</taxon>
        <taxon>Agaricomycetes</taxon>
        <taxon>Agaricomycetidae</taxon>
        <taxon>Agaricales</taxon>
        <taxon>Marasmiineae</taxon>
        <taxon>Physalacriaceae</taxon>
        <taxon>Cylindrobasidium</taxon>
    </lineage>
</organism>
<proteinExistence type="predicted"/>
<gene>
    <name evidence="2" type="ORF">CYLTODRAFT_421382</name>
</gene>
<evidence type="ECO:0000256" key="1">
    <source>
        <dbReference type="SAM" id="MobiDB-lite"/>
    </source>
</evidence>
<evidence type="ECO:0000313" key="3">
    <source>
        <dbReference type="Proteomes" id="UP000054007"/>
    </source>
</evidence>
<dbReference type="AlphaFoldDB" id="A0A0D7BE40"/>
<feature type="compositionally biased region" description="Basic residues" evidence="1">
    <location>
        <begin position="160"/>
        <end position="175"/>
    </location>
</feature>
<name>A0A0D7BE40_9AGAR</name>
<dbReference type="Proteomes" id="UP000054007">
    <property type="component" value="Unassembled WGS sequence"/>
</dbReference>
<feature type="region of interest" description="Disordered" evidence="1">
    <location>
        <begin position="271"/>
        <end position="295"/>
    </location>
</feature>
<feature type="compositionally biased region" description="Basic and acidic residues" evidence="1">
    <location>
        <begin position="148"/>
        <end position="159"/>
    </location>
</feature>
<reference evidence="2 3" key="1">
    <citation type="journal article" date="2015" name="Fungal Genet. Biol.">
        <title>Evolution of novel wood decay mechanisms in Agaricales revealed by the genome sequences of Fistulina hepatica and Cylindrobasidium torrendii.</title>
        <authorList>
            <person name="Floudas D."/>
            <person name="Held B.W."/>
            <person name="Riley R."/>
            <person name="Nagy L.G."/>
            <person name="Koehler G."/>
            <person name="Ransdell A.S."/>
            <person name="Younus H."/>
            <person name="Chow J."/>
            <person name="Chiniquy J."/>
            <person name="Lipzen A."/>
            <person name="Tritt A."/>
            <person name="Sun H."/>
            <person name="Haridas S."/>
            <person name="LaButti K."/>
            <person name="Ohm R.A."/>
            <person name="Kues U."/>
            <person name="Blanchette R.A."/>
            <person name="Grigoriev I.V."/>
            <person name="Minto R.E."/>
            <person name="Hibbett D.S."/>
        </authorList>
    </citation>
    <scope>NUCLEOTIDE SEQUENCE [LARGE SCALE GENOMIC DNA]</scope>
    <source>
        <strain evidence="2 3">FP15055 ss-10</strain>
    </source>
</reference>
<keyword evidence="3" id="KW-1185">Reference proteome</keyword>